<dbReference type="InterPro" id="IPR019821">
    <property type="entry name" value="Kinesin_motor_CS"/>
</dbReference>
<reference evidence="12" key="1">
    <citation type="submission" date="2018-11" db="EMBL/GenBank/DDBJ databases">
        <authorList>
            <person name="Alioto T."/>
            <person name="Alioto T."/>
        </authorList>
    </citation>
    <scope>NUCLEOTIDE SEQUENCE</scope>
</reference>
<keyword evidence="3" id="KW-0597">Phosphoprotein</keyword>
<dbReference type="PANTHER" id="PTHR47117:SF1">
    <property type="entry name" value="STAR-RELATED LIPID TRANSFER PROTEIN 9"/>
    <property type="match status" value="1"/>
</dbReference>
<evidence type="ECO:0000256" key="4">
    <source>
        <dbReference type="ARBA" id="ARBA00022741"/>
    </source>
</evidence>
<sequence length="650" mass="72731">MSNVKVAVRVRPINKRELDQNGKSIVDTNGDAISVTNIKVDSNAEYGDSRERIKTFTFDYCYDSTGEPHSPQYAPQQLVFQDLGTEVLQAAFEGYNACVLAYGQTSTGKTYTMTGIREDPGLIPRICEGLFSHVDDFEASDRTTFRVNISYLEIYNERVRDLLRPSLSQRNEKYTLKVREHPKEGPYVQDLSSHFVKDNEQIQTLLDKGNESRTTASTYMHDHSSRSHAIVTINFIQAKLDDDLPHEIVSKIHLVDLAGSERADPNWSLNYKGRLKEGSNINKSLVTLGNVIKTLAEKSILSWSTDSLGSTQSFASSGGGEGRASPFCSPKRMRLPYIPYRDSVLTWLLKDSLGGNSKTIMIATISPASICYNETISTLRYAQRAKNIVNKPKINEDASVTLIRELRSEIDRLKNMLSTSQMGESMLPIQDSGQALEQQLQLQEDRANKLTQTWMDKWMEAHEIIKESDLSIRGLNKASSMGVLIDSQMPHLIGMDSDILSTGVIIYHLKEGKTLVGKEDAKREQDIVLNGPGIQREHCLIKNVDGSVTLYPNRGSHCTVNGLDCKAPVLLKQGDSVILGKSQMFRFNNPAEAAVLRERRASQECLLDEPTSPSFMETDQHRTVTASRTHWDGVPYHEFSWSKNTTGAPI</sequence>
<dbReference type="AlphaFoldDB" id="A0A8B6HEU4"/>
<keyword evidence="13" id="KW-1185">Reference proteome</keyword>
<comment type="subcellular location">
    <subcellularLocation>
        <location evidence="1">Cytoplasm</location>
        <location evidence="1">Cytoskeleton</location>
    </subcellularLocation>
</comment>
<organism evidence="12 13">
    <name type="scientific">Mytilus galloprovincialis</name>
    <name type="common">Mediterranean mussel</name>
    <dbReference type="NCBI Taxonomy" id="29158"/>
    <lineage>
        <taxon>Eukaryota</taxon>
        <taxon>Metazoa</taxon>
        <taxon>Spiralia</taxon>
        <taxon>Lophotrochozoa</taxon>
        <taxon>Mollusca</taxon>
        <taxon>Bivalvia</taxon>
        <taxon>Autobranchia</taxon>
        <taxon>Pteriomorphia</taxon>
        <taxon>Mytilida</taxon>
        <taxon>Mytiloidea</taxon>
        <taxon>Mytilidae</taxon>
        <taxon>Mytilinae</taxon>
        <taxon>Mytilus</taxon>
    </lineage>
</organism>
<keyword evidence="4 9" id="KW-0547">Nucleotide-binding</keyword>
<evidence type="ECO:0000256" key="6">
    <source>
        <dbReference type="ARBA" id="ARBA00023054"/>
    </source>
</evidence>
<keyword evidence="7 9" id="KW-0505">Motor protein</keyword>
<keyword evidence="2" id="KW-0963">Cytoplasm</keyword>
<dbReference type="GO" id="GO:0005874">
    <property type="term" value="C:microtubule"/>
    <property type="evidence" value="ECO:0007669"/>
    <property type="project" value="UniProtKB-KW"/>
</dbReference>
<dbReference type="GO" id="GO:0007018">
    <property type="term" value="P:microtubule-based movement"/>
    <property type="evidence" value="ECO:0007669"/>
    <property type="project" value="InterPro"/>
</dbReference>
<dbReference type="InterPro" id="IPR027417">
    <property type="entry name" value="P-loop_NTPase"/>
</dbReference>
<dbReference type="SMART" id="SM00129">
    <property type="entry name" value="KISc"/>
    <property type="match status" value="1"/>
</dbReference>
<evidence type="ECO:0000256" key="7">
    <source>
        <dbReference type="ARBA" id="ARBA00023175"/>
    </source>
</evidence>
<dbReference type="SUPFAM" id="SSF52540">
    <property type="entry name" value="P-loop containing nucleoside triphosphate hydrolases"/>
    <property type="match status" value="1"/>
</dbReference>
<dbReference type="PROSITE" id="PS00411">
    <property type="entry name" value="KINESIN_MOTOR_1"/>
    <property type="match status" value="1"/>
</dbReference>
<dbReference type="PROSITE" id="PS50067">
    <property type="entry name" value="KINESIN_MOTOR_2"/>
    <property type="match status" value="1"/>
</dbReference>
<evidence type="ECO:0000313" key="13">
    <source>
        <dbReference type="Proteomes" id="UP000596742"/>
    </source>
</evidence>
<dbReference type="Proteomes" id="UP000596742">
    <property type="component" value="Unassembled WGS sequence"/>
</dbReference>
<comment type="caution">
    <text evidence="12">The sequence shown here is derived from an EMBL/GenBank/DDBJ whole genome shotgun (WGS) entry which is preliminary data.</text>
</comment>
<dbReference type="FunFam" id="3.40.850.10:FF:000021">
    <property type="entry name" value="kinesin-like protein KIF16B isoform X1"/>
    <property type="match status" value="1"/>
</dbReference>
<accession>A0A8B6HEU4</accession>
<keyword evidence="6" id="KW-0175">Coiled coil</keyword>
<protein>
    <recommendedName>
        <fullName evidence="10">Kinesin-like protein</fullName>
    </recommendedName>
</protein>
<dbReference type="OrthoDB" id="3176171at2759"/>
<evidence type="ECO:0000259" key="11">
    <source>
        <dbReference type="PROSITE" id="PS50067"/>
    </source>
</evidence>
<evidence type="ECO:0000256" key="9">
    <source>
        <dbReference type="PROSITE-ProRule" id="PRU00283"/>
    </source>
</evidence>
<dbReference type="GO" id="GO:0003777">
    <property type="term" value="F:microtubule motor activity"/>
    <property type="evidence" value="ECO:0007669"/>
    <property type="project" value="InterPro"/>
</dbReference>
<dbReference type="PANTHER" id="PTHR47117">
    <property type="entry name" value="STAR-RELATED LIPID TRANSFER PROTEIN 9"/>
    <property type="match status" value="1"/>
</dbReference>
<dbReference type="FunFam" id="2.60.200.20:FF:000005">
    <property type="entry name" value="Kinesin family member 16B"/>
    <property type="match status" value="1"/>
</dbReference>
<dbReference type="Gene3D" id="2.60.200.20">
    <property type="match status" value="1"/>
</dbReference>
<gene>
    <name evidence="12" type="ORF">MGAL_10B090070</name>
</gene>
<comment type="similarity">
    <text evidence="9 10">Belongs to the TRAFAC class myosin-kinesin ATPase superfamily. Kinesin family.</text>
</comment>
<evidence type="ECO:0000256" key="1">
    <source>
        <dbReference type="ARBA" id="ARBA00004245"/>
    </source>
</evidence>
<feature type="binding site" evidence="9">
    <location>
        <begin position="103"/>
        <end position="110"/>
    </location>
    <ligand>
        <name>ATP</name>
        <dbReference type="ChEBI" id="CHEBI:30616"/>
    </ligand>
</feature>
<keyword evidence="8" id="KW-0206">Cytoskeleton</keyword>
<dbReference type="SUPFAM" id="SSF49879">
    <property type="entry name" value="SMAD/FHA domain"/>
    <property type="match status" value="1"/>
</dbReference>
<name>A0A8B6HEU4_MYTGA</name>
<evidence type="ECO:0000256" key="2">
    <source>
        <dbReference type="ARBA" id="ARBA00022490"/>
    </source>
</evidence>
<dbReference type="PRINTS" id="PR00380">
    <property type="entry name" value="KINESINHEAVY"/>
</dbReference>
<dbReference type="Pfam" id="PF00498">
    <property type="entry name" value="FHA"/>
    <property type="match status" value="1"/>
</dbReference>
<evidence type="ECO:0000256" key="8">
    <source>
        <dbReference type="ARBA" id="ARBA00023212"/>
    </source>
</evidence>
<dbReference type="Gene3D" id="3.40.850.10">
    <property type="entry name" value="Kinesin motor domain"/>
    <property type="match status" value="1"/>
</dbReference>
<proteinExistence type="inferred from homology"/>
<evidence type="ECO:0000256" key="3">
    <source>
        <dbReference type="ARBA" id="ARBA00022553"/>
    </source>
</evidence>
<dbReference type="GO" id="GO:0005737">
    <property type="term" value="C:cytoplasm"/>
    <property type="evidence" value="ECO:0007669"/>
    <property type="project" value="UniProtKB-ARBA"/>
</dbReference>
<dbReference type="InterPro" id="IPR000253">
    <property type="entry name" value="FHA_dom"/>
</dbReference>
<dbReference type="GO" id="GO:0005524">
    <property type="term" value="F:ATP binding"/>
    <property type="evidence" value="ECO:0007669"/>
    <property type="project" value="UniProtKB-UniRule"/>
</dbReference>
<dbReference type="CDD" id="cd22708">
    <property type="entry name" value="FHA_KIF16"/>
    <property type="match status" value="1"/>
</dbReference>
<evidence type="ECO:0000256" key="5">
    <source>
        <dbReference type="ARBA" id="ARBA00022840"/>
    </source>
</evidence>
<dbReference type="InterPro" id="IPR001752">
    <property type="entry name" value="Kinesin_motor_dom"/>
</dbReference>
<evidence type="ECO:0000313" key="12">
    <source>
        <dbReference type="EMBL" id="VDI77930.1"/>
    </source>
</evidence>
<dbReference type="Pfam" id="PF00225">
    <property type="entry name" value="Kinesin"/>
    <property type="match status" value="1"/>
</dbReference>
<dbReference type="GO" id="GO:0008017">
    <property type="term" value="F:microtubule binding"/>
    <property type="evidence" value="ECO:0007669"/>
    <property type="project" value="InterPro"/>
</dbReference>
<dbReference type="InterPro" id="IPR008984">
    <property type="entry name" value="SMAD_FHA_dom_sf"/>
</dbReference>
<keyword evidence="10" id="KW-0493">Microtubule</keyword>
<dbReference type="EMBL" id="UYJE01009908">
    <property type="protein sequence ID" value="VDI77930.1"/>
    <property type="molecule type" value="Genomic_DNA"/>
</dbReference>
<dbReference type="InterPro" id="IPR036961">
    <property type="entry name" value="Kinesin_motor_dom_sf"/>
</dbReference>
<feature type="domain" description="Kinesin motor" evidence="11">
    <location>
        <begin position="3"/>
        <end position="388"/>
    </location>
</feature>
<keyword evidence="5 9" id="KW-0067">ATP-binding</keyword>
<evidence type="ECO:0000256" key="10">
    <source>
        <dbReference type="RuleBase" id="RU000394"/>
    </source>
</evidence>